<evidence type="ECO:0000313" key="4">
    <source>
        <dbReference type="EMBL" id="CAL1146808.1"/>
    </source>
</evidence>
<evidence type="ECO:0000259" key="2">
    <source>
        <dbReference type="Pfam" id="PF04059"/>
    </source>
</evidence>
<sequence length="2912" mass="318906">MQPIQRMPTMPLAPISRTWRSQQVLRKWQVNGLLNGNGPGSVVSSALSLPSAAFIASIASIAVPKSVQRQSNKSDGFQLREIFKDVDFPEEFGGRQRIEYALWLAWRRMGNPKPPAKEVKECFAFFNACSKQLGRRQILVDAAGGHGGIALVFRAFRKVERAVVVDLYEPQSFENLRAAWLPDESPEVVQFRAGDISETGWLASFLEKEEVDASQVMVVACHACSLLSDELIRECVECKVEFAIMPCCQGEESRKGMMMLNTAKNLNIPHGTLIDIARLGVIEASPGYKATMKRIDENITPQNRILIGLRETTEDIERRQSDKQRFLQKMARKYRHVAWRPGQKNPHNLDCSEARQMAAVDIQAFEAIDKAEEDPPDDEHEHVEVPRVSQPNSRVQSNCETASSGWSWAEALFFKANCVSAKGTFCATHTEDLWRKSSNAAPLPSVALEGPADLPKSQAVAILPLQRKRPSGESTESTTGSNSVPKEMSKARHAIARESLLPPDVPADARWDLWPALPIAPYERRRTILQEYLPGELWGLEQKLGLLYVHVPIRMTVLRLNDGGLLVHGAVAPTPECISMLRQLEATHGKVRFLILPTVAVEHKTFAGPLARQLPEAEVWYAPGQYSVPFQLPLEFLGFPLSRLHELPRSSKGADLPWGSELEHEVLGPVGKDPSTGAFCEVAMFVPRLRLLLLTDLLISIPRSPPDILLEDPRPLLFHARDGPLEPIESDSQALQRGWQRIVIFSLFFQSGAINVQGVGEAFQDASKSLAPELGWAGLLPWTYREDWQQAFEAVSGGVLVPPILQALVLNRGERDAQVLRKFVEDVSRWPFERMQSLHFDGLTPCGPGEWTSAFRRFLDEPVLPFGTLGPAPRGKDAWPPGQFGEFVEGPLGFVVARPGAILQAFRLAKLQALLMSYRPSTAFEVEIEDLRAELDDLRGEVIRLKREIRELRRAVAASSELGGGDRSDSREVSYSDSRAPSQRSPHFSPQQSPVPDRAPSVAETNGPTTPSNPGTPLTWIEREEICDEIGRFIARSLEGTHRGSSGRDKLPFSSRIWLVARDFEGQIYTPVRVFRTWTSAKRLVKPNNLDPGDSVFVGLPSEREAKRVVHSGAVEECYPIGLWIVDPEAGCPSVQVIQICVFEGKLLVAIPFAAWNRAVSKRIIPAGALSKPTLIEVQAADLENPSVPLDDQFLKLWVGFLRPEYADLLEIVEEADCDFCFTVGEVQARPYAPGLVGLAQEHFAFFSADGVDGAPLSGGHHNDSELLEEGDAGSPLNARTGRLEEALHDITKEMKKLSSVKPQTVPKRKAKSKSPAGVSAKRRAGPTSESLDIKENLQQMQQLMARGKPAMKVKDMNPNLAVDDALSEDDVVPAEEGLQGSGLGEECDPLSTSLEKLTAIVEILSEEKKKKAASSSLDNALDGSYGLSGDASAVQASGKKAAAARRSLRVAFERSPQEIYALIERLMQEDLSSQTLGPGQHPVGLNARAWTEFRSRIGNYRTNVYCSWSAAGILDSLTAGDTAKARARACLLLLMLDQASIDSGSWTLAGELSLEGAPPFSSFAKHTQPAVRDGESPFSRLLDPRWAELAMIHLEDTEKYLTKRKALGRTPQQQGQKESSTEEGAMMVFSAGDGIGDAAPLRQWSVVKMFVHFTTDGNTPEFVDADSMGRAASKIEGFKGSLDDSELKCSVDVGCVDAEVDSNVKSLIASRAWMMSVCLLEFMSEPLVGKDRAVSEDGELRPATVAGLRTWSTVGRANGALQWRAHLPSAPFALAHSMSWFVMVKALRTISSGLLSMRKELQIGAVVDYLVMLEHVLRTDYDNGLGEDERYVSGLRLKAASDGYAAAKLVNNPMKPCRGEACSKFWGFCIDGSKGLLCASQRRLWPCIVITVRVEALGLCTVGLLDSLAGFWVSLLGVRRRLYSAMELFSEPLATELTMRAVTCLSPNMLAELTSLDVLGTLGDDDLRAGFADFVIATDANTQWMAAFTPSMAPEITHELARHSLRKGIWAKLFPRGNALLREHGILAEHDEVPKDGFRSHPLWDLIARAWPYRECWWRRIRLLTAGWRQLELLVVPVTCLFAAFVVSDAALAGSLRREPTPARAPWVLCFEIYHSDAEGLLKPEVCHLAFDLVRLHAVLACAAAPVCSSFSVAVTPPVRSAKLPRGMPGLRLTMRQKVKDANFHNDFLADLVCELETEGHTDREYAIGWPNDAVLCASLRPGESMNPGPRTLGPSYRPPLGKAFCLWPCLVLPNYLAADGIALVGLRGVYFAYQPFVAFCSAAALGEAEQLFDKVKEQKGALDREVASALAKAQEGRQPSPANHRTLKFYPQPADDRSARLVDVIEHGYEVLIVRREPSPTPKCPADMLQTPRSNHSGELLIPVAASPVSGEKEARAMAADMASVIAHNKAGVVIKNTFLEVGDQISNFHDWRRQMSEPVKIYTSVDPDEDYDEAEEGEAEVPEEMPPLPFAMAPPSTSSTHPGSGHLQPTMGVLDPGALPQSPGFEASPPPYVPRQSSQVKEQSANKVSRQGPGINALKNNDITSKEPPWNDVTTVMMRNLPNKYRQQMLLDELADAGFRVQSDFDFFYLPMDHSNAANLGYCFINFTEPALANSFAAAFQGKKMRRFNSHKTVVVMPASIQGYDRNYKYYSSTRVAQAEDPAYRPLFLRHPDDSQDRKGAGRGGKGGDKGRGKKGSKGSKGPQDGKGVEAFGRLAFMGLEDPNSQGEWSMATDQMPWQPQMMPAQFPGCGGCAAPCAAPCGGRSGNTVTCTNCGNACSAEHRFCSGCGNPVKAGTGGLGAGGPTAMGKGGPCAGPPMNGAMMPSMAGCPVWGCCPCPMNMRADAPTFMPVMGEDDGNQQQTTPQMTDSVNTELDVMRGRLMLIAALKDIEQRDSENARGKDENVAWLA</sequence>
<keyword evidence="6" id="KW-1185">Reference proteome</keyword>
<dbReference type="InterPro" id="IPR012677">
    <property type="entry name" value="Nucleotide-bd_a/b_plait_sf"/>
</dbReference>
<dbReference type="InterPro" id="IPR007201">
    <property type="entry name" value="Mei2-like_Rrm_C"/>
</dbReference>
<comment type="caution">
    <text evidence="3">The sequence shown here is derived from an EMBL/GenBank/DDBJ whole genome shotgun (WGS) entry which is preliminary data.</text>
</comment>
<name>A0A9P1CM65_9DINO</name>
<feature type="region of interest" description="Disordered" evidence="1">
    <location>
        <begin position="465"/>
        <end position="489"/>
    </location>
</feature>
<dbReference type="PANTHER" id="PTHR33835:SF2">
    <property type="entry name" value="LYSINE-TRNA LIGASE"/>
    <property type="match status" value="1"/>
</dbReference>
<feature type="region of interest" description="Disordered" evidence="1">
    <location>
        <begin position="2449"/>
        <end position="2553"/>
    </location>
</feature>
<gene>
    <name evidence="3" type="ORF">C1SCF055_LOCUS20184</name>
</gene>
<feature type="compositionally biased region" description="Acidic residues" evidence="1">
    <location>
        <begin position="2449"/>
        <end position="2466"/>
    </location>
</feature>
<feature type="region of interest" description="Disordered" evidence="1">
    <location>
        <begin position="956"/>
        <end position="1019"/>
    </location>
</feature>
<dbReference type="Proteomes" id="UP001152797">
    <property type="component" value="Unassembled WGS sequence"/>
</dbReference>
<dbReference type="EMBL" id="CAMXCT020001833">
    <property type="protein sequence ID" value="CAL1146808.1"/>
    <property type="molecule type" value="Genomic_DNA"/>
</dbReference>
<feature type="region of interest" description="Disordered" evidence="1">
    <location>
        <begin position="1296"/>
        <end position="1330"/>
    </location>
</feature>
<dbReference type="InterPro" id="IPR025638">
    <property type="entry name" value="DUF4336"/>
</dbReference>
<feature type="domain" description="Mei2-like C-terminal RNA recognition motif" evidence="2">
    <location>
        <begin position="2557"/>
        <end position="2650"/>
    </location>
</feature>
<reference evidence="4" key="2">
    <citation type="submission" date="2024-04" db="EMBL/GenBank/DDBJ databases">
        <authorList>
            <person name="Chen Y."/>
            <person name="Shah S."/>
            <person name="Dougan E. K."/>
            <person name="Thang M."/>
            <person name="Chan C."/>
        </authorList>
    </citation>
    <scope>NUCLEOTIDE SEQUENCE [LARGE SCALE GENOMIC DNA]</scope>
</reference>
<dbReference type="InterPro" id="IPR035979">
    <property type="entry name" value="RBD_domain_sf"/>
</dbReference>
<organism evidence="3">
    <name type="scientific">Cladocopium goreaui</name>
    <dbReference type="NCBI Taxonomy" id="2562237"/>
    <lineage>
        <taxon>Eukaryota</taxon>
        <taxon>Sar</taxon>
        <taxon>Alveolata</taxon>
        <taxon>Dinophyceae</taxon>
        <taxon>Suessiales</taxon>
        <taxon>Symbiodiniaceae</taxon>
        <taxon>Cladocopium</taxon>
    </lineage>
</organism>
<proteinExistence type="predicted"/>
<feature type="region of interest" description="Disordered" evidence="1">
    <location>
        <begin position="2670"/>
        <end position="2711"/>
    </location>
</feature>
<protein>
    <submittedName>
        <fullName evidence="5">Protein MEI2-like 5 (OML5) (MEI2-like protein 5)</fullName>
    </submittedName>
</protein>
<feature type="compositionally biased region" description="Polar residues" evidence="1">
    <location>
        <begin position="2518"/>
        <end position="2532"/>
    </location>
</feature>
<dbReference type="Pfam" id="PF04059">
    <property type="entry name" value="RRM_2"/>
    <property type="match status" value="1"/>
</dbReference>
<dbReference type="OrthoDB" id="426395at2759"/>
<feature type="region of interest" description="Disordered" evidence="1">
    <location>
        <begin position="1257"/>
        <end position="1276"/>
    </location>
</feature>
<reference evidence="3" key="1">
    <citation type="submission" date="2022-10" db="EMBL/GenBank/DDBJ databases">
        <authorList>
            <person name="Chen Y."/>
            <person name="Dougan E. K."/>
            <person name="Chan C."/>
            <person name="Rhodes N."/>
            <person name="Thang M."/>
        </authorList>
    </citation>
    <scope>NUCLEOTIDE SEQUENCE</scope>
</reference>
<dbReference type="CDD" id="cd12277">
    <property type="entry name" value="RRM3_MEI2_EAR1_like"/>
    <property type="match status" value="1"/>
</dbReference>
<dbReference type="EMBL" id="CAMXCT030001833">
    <property type="protein sequence ID" value="CAL4780745.1"/>
    <property type="molecule type" value="Genomic_DNA"/>
</dbReference>
<evidence type="ECO:0000313" key="3">
    <source>
        <dbReference type="EMBL" id="CAI3993433.1"/>
    </source>
</evidence>
<dbReference type="Gene3D" id="3.30.70.330">
    <property type="match status" value="1"/>
</dbReference>
<evidence type="ECO:0000256" key="1">
    <source>
        <dbReference type="SAM" id="MobiDB-lite"/>
    </source>
</evidence>
<dbReference type="EMBL" id="CAMXCT010001833">
    <property type="protein sequence ID" value="CAI3993433.1"/>
    <property type="molecule type" value="Genomic_DNA"/>
</dbReference>
<feature type="compositionally biased region" description="Low complexity" evidence="1">
    <location>
        <begin position="472"/>
        <end position="481"/>
    </location>
</feature>
<evidence type="ECO:0000313" key="5">
    <source>
        <dbReference type="EMBL" id="CAL4780745.1"/>
    </source>
</evidence>
<feature type="compositionally biased region" description="Basic and acidic residues" evidence="1">
    <location>
        <begin position="2673"/>
        <end position="2694"/>
    </location>
</feature>
<feature type="compositionally biased region" description="Polar residues" evidence="1">
    <location>
        <begin position="975"/>
        <end position="994"/>
    </location>
</feature>
<feature type="compositionally biased region" description="Low complexity" evidence="1">
    <location>
        <begin position="2477"/>
        <end position="2489"/>
    </location>
</feature>
<feature type="compositionally biased region" description="Low complexity" evidence="1">
    <location>
        <begin position="1005"/>
        <end position="1017"/>
    </location>
</feature>
<dbReference type="PANTHER" id="PTHR33835">
    <property type="entry name" value="YALI0C07656P"/>
    <property type="match status" value="1"/>
</dbReference>
<dbReference type="Pfam" id="PF14234">
    <property type="entry name" value="DUF4336"/>
    <property type="match status" value="1"/>
</dbReference>
<dbReference type="SUPFAM" id="SSF54928">
    <property type="entry name" value="RNA-binding domain, RBD"/>
    <property type="match status" value="1"/>
</dbReference>
<evidence type="ECO:0000313" key="6">
    <source>
        <dbReference type="Proteomes" id="UP001152797"/>
    </source>
</evidence>
<accession>A0A9P1CM65</accession>
<dbReference type="GO" id="GO:0003676">
    <property type="term" value="F:nucleic acid binding"/>
    <property type="evidence" value="ECO:0007669"/>
    <property type="project" value="InterPro"/>
</dbReference>
<feature type="region of interest" description="Disordered" evidence="1">
    <location>
        <begin position="373"/>
        <end position="396"/>
    </location>
</feature>
<feature type="compositionally biased region" description="Basic and acidic residues" evidence="1">
    <location>
        <begin position="964"/>
        <end position="974"/>
    </location>
</feature>